<evidence type="ECO:0000256" key="1">
    <source>
        <dbReference type="SAM" id="MobiDB-lite"/>
    </source>
</evidence>
<proteinExistence type="predicted"/>
<sequence length="67" mass="7231">MTTEAVSYETISGPEVSDEDEDAEDVSKEDSFKEVAVTKKQKSAVGHKENVEVGENEVQASTIGKRG</sequence>
<protein>
    <submittedName>
        <fullName evidence="2">Uncharacterized protein</fullName>
    </submittedName>
</protein>
<dbReference type="Proteomes" id="UP000222542">
    <property type="component" value="Unassembled WGS sequence"/>
</dbReference>
<dbReference type="Gramene" id="PHT81028">
    <property type="protein sequence ID" value="PHT81028"/>
    <property type="gene ID" value="T459_14043"/>
</dbReference>
<reference evidence="2 3" key="1">
    <citation type="journal article" date="2014" name="Nat. Genet.">
        <title>Genome sequence of the hot pepper provides insights into the evolution of pungency in Capsicum species.</title>
        <authorList>
            <person name="Kim S."/>
            <person name="Park M."/>
            <person name="Yeom S.I."/>
            <person name="Kim Y.M."/>
            <person name="Lee J.M."/>
            <person name="Lee H.A."/>
            <person name="Seo E."/>
            <person name="Choi J."/>
            <person name="Cheong K."/>
            <person name="Kim K.T."/>
            <person name="Jung K."/>
            <person name="Lee G.W."/>
            <person name="Oh S.K."/>
            <person name="Bae C."/>
            <person name="Kim S.B."/>
            <person name="Lee H.Y."/>
            <person name="Kim S.Y."/>
            <person name="Kim M.S."/>
            <person name="Kang B.C."/>
            <person name="Jo Y.D."/>
            <person name="Yang H.B."/>
            <person name="Jeong H.J."/>
            <person name="Kang W.H."/>
            <person name="Kwon J.K."/>
            <person name="Shin C."/>
            <person name="Lim J.Y."/>
            <person name="Park J.H."/>
            <person name="Huh J.H."/>
            <person name="Kim J.S."/>
            <person name="Kim B.D."/>
            <person name="Cohen O."/>
            <person name="Paran I."/>
            <person name="Suh M.C."/>
            <person name="Lee S.B."/>
            <person name="Kim Y.K."/>
            <person name="Shin Y."/>
            <person name="Noh S.J."/>
            <person name="Park J."/>
            <person name="Seo Y.S."/>
            <person name="Kwon S.Y."/>
            <person name="Kim H.A."/>
            <person name="Park J.M."/>
            <person name="Kim H.J."/>
            <person name="Choi S.B."/>
            <person name="Bosland P.W."/>
            <person name="Reeves G."/>
            <person name="Jo S.H."/>
            <person name="Lee B.W."/>
            <person name="Cho H.T."/>
            <person name="Choi H.S."/>
            <person name="Lee M.S."/>
            <person name="Yu Y."/>
            <person name="Do Choi Y."/>
            <person name="Park B.S."/>
            <person name="van Deynze A."/>
            <person name="Ashrafi H."/>
            <person name="Hill T."/>
            <person name="Kim W.T."/>
            <person name="Pai H.S."/>
            <person name="Ahn H.K."/>
            <person name="Yeam I."/>
            <person name="Giovannoni J.J."/>
            <person name="Rose J.K."/>
            <person name="Sorensen I."/>
            <person name="Lee S.J."/>
            <person name="Kim R.W."/>
            <person name="Choi I.Y."/>
            <person name="Choi B.S."/>
            <person name="Lim J.S."/>
            <person name="Lee Y.H."/>
            <person name="Choi D."/>
        </authorList>
    </citation>
    <scope>NUCLEOTIDE SEQUENCE [LARGE SCALE GENOMIC DNA]</scope>
    <source>
        <strain evidence="3">cv. CM334</strain>
    </source>
</reference>
<organism evidence="2 3">
    <name type="scientific">Capsicum annuum</name>
    <name type="common">Capsicum pepper</name>
    <dbReference type="NCBI Taxonomy" id="4072"/>
    <lineage>
        <taxon>Eukaryota</taxon>
        <taxon>Viridiplantae</taxon>
        <taxon>Streptophyta</taxon>
        <taxon>Embryophyta</taxon>
        <taxon>Tracheophyta</taxon>
        <taxon>Spermatophyta</taxon>
        <taxon>Magnoliopsida</taxon>
        <taxon>eudicotyledons</taxon>
        <taxon>Gunneridae</taxon>
        <taxon>Pentapetalae</taxon>
        <taxon>asterids</taxon>
        <taxon>lamiids</taxon>
        <taxon>Solanales</taxon>
        <taxon>Solanaceae</taxon>
        <taxon>Solanoideae</taxon>
        <taxon>Capsiceae</taxon>
        <taxon>Capsicum</taxon>
    </lineage>
</organism>
<dbReference type="OMA" id="MTMEATS"/>
<accession>A0A2G2ZGA9</accession>
<evidence type="ECO:0000313" key="2">
    <source>
        <dbReference type="EMBL" id="PHT81028.1"/>
    </source>
</evidence>
<feature type="region of interest" description="Disordered" evidence="1">
    <location>
        <begin position="1"/>
        <end position="67"/>
    </location>
</feature>
<feature type="compositionally biased region" description="Polar residues" evidence="1">
    <location>
        <begin position="58"/>
        <end position="67"/>
    </location>
</feature>
<dbReference type="AlphaFoldDB" id="A0A2G2ZGA9"/>
<gene>
    <name evidence="2" type="ORF">T459_14043</name>
</gene>
<dbReference type="EMBL" id="AYRZ02000005">
    <property type="protein sequence ID" value="PHT81028.1"/>
    <property type="molecule type" value="Genomic_DNA"/>
</dbReference>
<reference evidence="2 3" key="2">
    <citation type="journal article" date="2017" name="Genome Biol.">
        <title>New reference genome sequences of hot pepper reveal the massive evolution of plant disease-resistance genes by retroduplication.</title>
        <authorList>
            <person name="Kim S."/>
            <person name="Park J."/>
            <person name="Yeom S.I."/>
            <person name="Kim Y.M."/>
            <person name="Seo E."/>
            <person name="Kim K.T."/>
            <person name="Kim M.S."/>
            <person name="Lee J.M."/>
            <person name="Cheong K."/>
            <person name="Shin H.S."/>
            <person name="Kim S.B."/>
            <person name="Han K."/>
            <person name="Lee J."/>
            <person name="Park M."/>
            <person name="Lee H.A."/>
            <person name="Lee H.Y."/>
            <person name="Lee Y."/>
            <person name="Oh S."/>
            <person name="Lee J.H."/>
            <person name="Choi E."/>
            <person name="Choi E."/>
            <person name="Lee S.E."/>
            <person name="Jeon J."/>
            <person name="Kim H."/>
            <person name="Choi G."/>
            <person name="Song H."/>
            <person name="Lee J."/>
            <person name="Lee S.C."/>
            <person name="Kwon J.K."/>
            <person name="Lee H.Y."/>
            <person name="Koo N."/>
            <person name="Hong Y."/>
            <person name="Kim R.W."/>
            <person name="Kang W.H."/>
            <person name="Huh J.H."/>
            <person name="Kang B.C."/>
            <person name="Yang T.J."/>
            <person name="Lee Y.H."/>
            <person name="Bennetzen J.L."/>
            <person name="Choi D."/>
        </authorList>
    </citation>
    <scope>NUCLEOTIDE SEQUENCE [LARGE SCALE GENOMIC DNA]</scope>
    <source>
        <strain evidence="3">cv. CM334</strain>
    </source>
</reference>
<evidence type="ECO:0000313" key="3">
    <source>
        <dbReference type="Proteomes" id="UP000222542"/>
    </source>
</evidence>
<keyword evidence="3" id="KW-1185">Reference proteome</keyword>
<feature type="compositionally biased region" description="Basic and acidic residues" evidence="1">
    <location>
        <begin position="25"/>
        <end position="37"/>
    </location>
</feature>
<comment type="caution">
    <text evidence="2">The sequence shown here is derived from an EMBL/GenBank/DDBJ whole genome shotgun (WGS) entry which is preliminary data.</text>
</comment>
<name>A0A2G2ZGA9_CAPAN</name>